<dbReference type="EMBL" id="GL377597">
    <property type="protein sequence ID" value="EFJ22045.1"/>
    <property type="molecule type" value="Genomic_DNA"/>
</dbReference>
<feature type="region of interest" description="Disordered" evidence="1">
    <location>
        <begin position="94"/>
        <end position="143"/>
    </location>
</feature>
<sequence length="143" mass="16009">MAWRQVMNRAAPWRSGGQILGRRWAALCEDHQVWRAVQGRQSPDAPWNAMQGFGAPSDDLALLIPVGLPLPWPANGPAPWSAHDEETIGLECDSEMPRDLGCRRELDDHDAQEDLSAKQQEAEKDSWISREDEDSSGETDYQA</sequence>
<evidence type="ECO:0000313" key="2">
    <source>
        <dbReference type="EMBL" id="EFJ22045.1"/>
    </source>
</evidence>
<feature type="compositionally biased region" description="Basic and acidic residues" evidence="1">
    <location>
        <begin position="120"/>
        <end position="130"/>
    </location>
</feature>
<dbReference type="Gramene" id="EFJ22045">
    <property type="protein sequence ID" value="EFJ22045"/>
    <property type="gene ID" value="SELMODRAFT_416794"/>
</dbReference>
<keyword evidence="3" id="KW-1185">Reference proteome</keyword>
<evidence type="ECO:0000256" key="1">
    <source>
        <dbReference type="SAM" id="MobiDB-lite"/>
    </source>
</evidence>
<accession>D8S0F6</accession>
<dbReference type="InParanoid" id="D8S0F6"/>
<organism evidence="3">
    <name type="scientific">Selaginella moellendorffii</name>
    <name type="common">Spikemoss</name>
    <dbReference type="NCBI Taxonomy" id="88036"/>
    <lineage>
        <taxon>Eukaryota</taxon>
        <taxon>Viridiplantae</taxon>
        <taxon>Streptophyta</taxon>
        <taxon>Embryophyta</taxon>
        <taxon>Tracheophyta</taxon>
        <taxon>Lycopodiopsida</taxon>
        <taxon>Selaginellales</taxon>
        <taxon>Selaginellaceae</taxon>
        <taxon>Selaginella</taxon>
    </lineage>
</organism>
<feature type="compositionally biased region" description="Basic and acidic residues" evidence="1">
    <location>
        <begin position="95"/>
        <end position="109"/>
    </location>
</feature>
<name>D8S0F6_SELML</name>
<dbReference type="Proteomes" id="UP000001514">
    <property type="component" value="Unassembled WGS sequence"/>
</dbReference>
<reference evidence="2 3" key="1">
    <citation type="journal article" date="2011" name="Science">
        <title>The Selaginella genome identifies genetic changes associated with the evolution of vascular plants.</title>
        <authorList>
            <person name="Banks J.A."/>
            <person name="Nishiyama T."/>
            <person name="Hasebe M."/>
            <person name="Bowman J.L."/>
            <person name="Gribskov M."/>
            <person name="dePamphilis C."/>
            <person name="Albert V.A."/>
            <person name="Aono N."/>
            <person name="Aoyama T."/>
            <person name="Ambrose B.A."/>
            <person name="Ashton N.W."/>
            <person name="Axtell M.J."/>
            <person name="Barker E."/>
            <person name="Barker M.S."/>
            <person name="Bennetzen J.L."/>
            <person name="Bonawitz N.D."/>
            <person name="Chapple C."/>
            <person name="Cheng C."/>
            <person name="Correa L.G."/>
            <person name="Dacre M."/>
            <person name="DeBarry J."/>
            <person name="Dreyer I."/>
            <person name="Elias M."/>
            <person name="Engstrom E.M."/>
            <person name="Estelle M."/>
            <person name="Feng L."/>
            <person name="Finet C."/>
            <person name="Floyd S.K."/>
            <person name="Frommer W.B."/>
            <person name="Fujita T."/>
            <person name="Gramzow L."/>
            <person name="Gutensohn M."/>
            <person name="Harholt J."/>
            <person name="Hattori M."/>
            <person name="Heyl A."/>
            <person name="Hirai T."/>
            <person name="Hiwatashi Y."/>
            <person name="Ishikawa M."/>
            <person name="Iwata M."/>
            <person name="Karol K.G."/>
            <person name="Koehler B."/>
            <person name="Kolukisaoglu U."/>
            <person name="Kubo M."/>
            <person name="Kurata T."/>
            <person name="Lalonde S."/>
            <person name="Li K."/>
            <person name="Li Y."/>
            <person name="Litt A."/>
            <person name="Lyons E."/>
            <person name="Manning G."/>
            <person name="Maruyama T."/>
            <person name="Michael T.P."/>
            <person name="Mikami K."/>
            <person name="Miyazaki S."/>
            <person name="Morinaga S."/>
            <person name="Murata T."/>
            <person name="Mueller-Roeber B."/>
            <person name="Nelson D.R."/>
            <person name="Obara M."/>
            <person name="Oguri Y."/>
            <person name="Olmstead R.G."/>
            <person name="Onodera N."/>
            <person name="Petersen B.L."/>
            <person name="Pils B."/>
            <person name="Prigge M."/>
            <person name="Rensing S.A."/>
            <person name="Riano-Pachon D.M."/>
            <person name="Roberts A.W."/>
            <person name="Sato Y."/>
            <person name="Scheller H.V."/>
            <person name="Schulz B."/>
            <person name="Schulz C."/>
            <person name="Shakirov E.V."/>
            <person name="Shibagaki N."/>
            <person name="Shinohara N."/>
            <person name="Shippen D.E."/>
            <person name="Soerensen I."/>
            <person name="Sotooka R."/>
            <person name="Sugimoto N."/>
            <person name="Sugita M."/>
            <person name="Sumikawa N."/>
            <person name="Tanurdzic M."/>
            <person name="Theissen G."/>
            <person name="Ulvskov P."/>
            <person name="Wakazuki S."/>
            <person name="Weng J.K."/>
            <person name="Willats W.W."/>
            <person name="Wipf D."/>
            <person name="Wolf P.G."/>
            <person name="Yang L."/>
            <person name="Zimmer A.D."/>
            <person name="Zhu Q."/>
            <person name="Mitros T."/>
            <person name="Hellsten U."/>
            <person name="Loque D."/>
            <person name="Otillar R."/>
            <person name="Salamov A."/>
            <person name="Schmutz J."/>
            <person name="Shapiro H."/>
            <person name="Lindquist E."/>
            <person name="Lucas S."/>
            <person name="Rokhsar D."/>
            <person name="Grigoriev I.V."/>
        </authorList>
    </citation>
    <scope>NUCLEOTIDE SEQUENCE [LARGE SCALE GENOMIC DNA]</scope>
</reference>
<evidence type="ECO:0000313" key="3">
    <source>
        <dbReference type="Proteomes" id="UP000001514"/>
    </source>
</evidence>
<dbReference type="KEGG" id="smo:SELMODRAFT_416794"/>
<proteinExistence type="predicted"/>
<dbReference type="AlphaFoldDB" id="D8S0F6"/>
<protein>
    <submittedName>
        <fullName evidence="2">Uncharacterized protein</fullName>
    </submittedName>
</protein>
<dbReference type="HOGENOM" id="CLU_1868675_0_0_1"/>
<gene>
    <name evidence="2" type="ORF">SELMODRAFT_416794</name>
</gene>